<keyword evidence="4" id="KW-1185">Reference proteome</keyword>
<evidence type="ECO:0000256" key="1">
    <source>
        <dbReference type="SAM" id="MobiDB-lite"/>
    </source>
</evidence>
<comment type="caution">
    <text evidence="3">The sequence shown here is derived from an EMBL/GenBank/DDBJ whole genome shotgun (WGS) entry which is preliminary data.</text>
</comment>
<dbReference type="Proteomes" id="UP000316598">
    <property type="component" value="Unassembled WGS sequence"/>
</dbReference>
<keyword evidence="2" id="KW-1133">Transmembrane helix</keyword>
<organism evidence="3 4">
    <name type="scientific">Rubripirellula amarantea</name>
    <dbReference type="NCBI Taxonomy" id="2527999"/>
    <lineage>
        <taxon>Bacteria</taxon>
        <taxon>Pseudomonadati</taxon>
        <taxon>Planctomycetota</taxon>
        <taxon>Planctomycetia</taxon>
        <taxon>Pirellulales</taxon>
        <taxon>Pirellulaceae</taxon>
        <taxon>Rubripirellula</taxon>
    </lineage>
</organism>
<protein>
    <submittedName>
        <fullName evidence="3">Uncharacterized protein</fullName>
    </submittedName>
</protein>
<keyword evidence="2" id="KW-0812">Transmembrane</keyword>
<feature type="transmembrane region" description="Helical" evidence="2">
    <location>
        <begin position="88"/>
        <end position="111"/>
    </location>
</feature>
<gene>
    <name evidence="3" type="ORF">Pla22_12920</name>
</gene>
<sequence length="158" mass="17047">MWQRSFASTQPSDLKLPTKRLMKESEPTDPTHSLEDSSPRIEVENEREAAGETVRVGSPFAEGTAKAPPPLAAAPSGETFYDVGPMRYTAMGAVSAAIMVVFFAAMAAWWFPSGGTLIAGLGCVLAIMGMFSHFRNLSVGLLVVHVVFFLTCYSRALE</sequence>
<dbReference type="AlphaFoldDB" id="A0A5C5WV17"/>
<feature type="compositionally biased region" description="Basic and acidic residues" evidence="1">
    <location>
        <begin position="32"/>
        <end position="50"/>
    </location>
</feature>
<name>A0A5C5WV17_9BACT</name>
<reference evidence="3 4" key="1">
    <citation type="submission" date="2019-02" db="EMBL/GenBank/DDBJ databases">
        <title>Deep-cultivation of Planctomycetes and their phenomic and genomic characterization uncovers novel biology.</title>
        <authorList>
            <person name="Wiegand S."/>
            <person name="Jogler M."/>
            <person name="Boedeker C."/>
            <person name="Pinto D."/>
            <person name="Vollmers J."/>
            <person name="Rivas-Marin E."/>
            <person name="Kohn T."/>
            <person name="Peeters S.H."/>
            <person name="Heuer A."/>
            <person name="Rast P."/>
            <person name="Oberbeckmann S."/>
            <person name="Bunk B."/>
            <person name="Jeske O."/>
            <person name="Meyerdierks A."/>
            <person name="Storesund J.E."/>
            <person name="Kallscheuer N."/>
            <person name="Luecker S."/>
            <person name="Lage O.M."/>
            <person name="Pohl T."/>
            <person name="Merkel B.J."/>
            <person name="Hornburger P."/>
            <person name="Mueller R.-W."/>
            <person name="Bruemmer F."/>
            <person name="Labrenz M."/>
            <person name="Spormann A.M."/>
            <person name="Op Den Camp H."/>
            <person name="Overmann J."/>
            <person name="Amann R."/>
            <person name="Jetten M.S.M."/>
            <person name="Mascher T."/>
            <person name="Medema M.H."/>
            <person name="Devos D.P."/>
            <person name="Kaster A.-K."/>
            <person name="Ovreas L."/>
            <person name="Rohde M."/>
            <person name="Galperin M.Y."/>
            <person name="Jogler C."/>
        </authorList>
    </citation>
    <scope>NUCLEOTIDE SEQUENCE [LARGE SCALE GENOMIC DNA]</scope>
    <source>
        <strain evidence="3 4">Pla22</strain>
    </source>
</reference>
<feature type="region of interest" description="Disordered" evidence="1">
    <location>
        <begin position="1"/>
        <end position="71"/>
    </location>
</feature>
<feature type="compositionally biased region" description="Polar residues" evidence="1">
    <location>
        <begin position="1"/>
        <end position="12"/>
    </location>
</feature>
<feature type="transmembrane region" description="Helical" evidence="2">
    <location>
        <begin position="117"/>
        <end position="134"/>
    </location>
</feature>
<evidence type="ECO:0000313" key="4">
    <source>
        <dbReference type="Proteomes" id="UP000316598"/>
    </source>
</evidence>
<evidence type="ECO:0000313" key="3">
    <source>
        <dbReference type="EMBL" id="TWT53662.1"/>
    </source>
</evidence>
<dbReference type="EMBL" id="SJPI01000001">
    <property type="protein sequence ID" value="TWT53662.1"/>
    <property type="molecule type" value="Genomic_DNA"/>
</dbReference>
<keyword evidence="2" id="KW-0472">Membrane</keyword>
<accession>A0A5C5WV17</accession>
<evidence type="ECO:0000256" key="2">
    <source>
        <dbReference type="SAM" id="Phobius"/>
    </source>
</evidence>
<feature type="transmembrane region" description="Helical" evidence="2">
    <location>
        <begin position="139"/>
        <end position="156"/>
    </location>
</feature>
<proteinExistence type="predicted"/>